<evidence type="ECO:0000313" key="9">
    <source>
        <dbReference type="EMBL" id="GAA0560097.1"/>
    </source>
</evidence>
<evidence type="ECO:0000256" key="7">
    <source>
        <dbReference type="ARBA" id="ARBA00022840"/>
    </source>
</evidence>
<comment type="caution">
    <text evidence="9">The sequence shown here is derived from an EMBL/GenBank/DDBJ whole genome shotgun (WGS) entry which is preliminary data.</text>
</comment>
<dbReference type="Gene3D" id="3.30.450.40">
    <property type="match status" value="1"/>
</dbReference>
<gene>
    <name evidence="9" type="ORF">GCM10008942_05730</name>
</gene>
<evidence type="ECO:0000256" key="3">
    <source>
        <dbReference type="ARBA" id="ARBA00022553"/>
    </source>
</evidence>
<dbReference type="InterPro" id="IPR011102">
    <property type="entry name" value="Sig_transdc_His_kinase_HWE"/>
</dbReference>
<name>A0ABP3P938_9PROT</name>
<keyword evidence="10" id="KW-1185">Reference proteome</keyword>
<comment type="catalytic activity">
    <reaction evidence="1">
        <text>ATP + protein L-histidine = ADP + protein N-phospho-L-histidine.</text>
        <dbReference type="EC" id="2.7.13.3"/>
    </reaction>
</comment>
<dbReference type="Pfam" id="PF07536">
    <property type="entry name" value="HWE_HK"/>
    <property type="match status" value="1"/>
</dbReference>
<dbReference type="PANTHER" id="PTHR41523:SF8">
    <property type="entry name" value="ETHYLENE RESPONSE SENSOR PROTEIN"/>
    <property type="match status" value="1"/>
</dbReference>
<keyword evidence="7" id="KW-0067">ATP-binding</keyword>
<keyword evidence="5" id="KW-0547">Nucleotide-binding</keyword>
<evidence type="ECO:0000256" key="4">
    <source>
        <dbReference type="ARBA" id="ARBA00022679"/>
    </source>
</evidence>
<dbReference type="SUPFAM" id="SSF55781">
    <property type="entry name" value="GAF domain-like"/>
    <property type="match status" value="1"/>
</dbReference>
<evidence type="ECO:0000313" key="10">
    <source>
        <dbReference type="Proteomes" id="UP001499951"/>
    </source>
</evidence>
<organism evidence="9 10">
    <name type="scientific">Rhizomicrobium electricum</name>
    <dbReference type="NCBI Taxonomy" id="480070"/>
    <lineage>
        <taxon>Bacteria</taxon>
        <taxon>Pseudomonadati</taxon>
        <taxon>Pseudomonadota</taxon>
        <taxon>Alphaproteobacteria</taxon>
        <taxon>Micropepsales</taxon>
        <taxon>Micropepsaceae</taxon>
        <taxon>Rhizomicrobium</taxon>
    </lineage>
</organism>
<dbReference type="EC" id="2.7.13.3" evidence="2"/>
<keyword evidence="3" id="KW-0597">Phosphoprotein</keyword>
<evidence type="ECO:0000256" key="5">
    <source>
        <dbReference type="ARBA" id="ARBA00022741"/>
    </source>
</evidence>
<keyword evidence="6 9" id="KW-0418">Kinase</keyword>
<dbReference type="InterPro" id="IPR029016">
    <property type="entry name" value="GAF-like_dom_sf"/>
</dbReference>
<protein>
    <recommendedName>
        <fullName evidence="2">histidine kinase</fullName>
        <ecNumber evidence="2">2.7.13.3</ecNumber>
    </recommendedName>
</protein>
<proteinExistence type="predicted"/>
<dbReference type="GO" id="GO:0016301">
    <property type="term" value="F:kinase activity"/>
    <property type="evidence" value="ECO:0007669"/>
    <property type="project" value="UniProtKB-KW"/>
</dbReference>
<dbReference type="EMBL" id="BAAADD010000001">
    <property type="protein sequence ID" value="GAA0560097.1"/>
    <property type="molecule type" value="Genomic_DNA"/>
</dbReference>
<accession>A0ABP3P938</accession>
<dbReference type="SUPFAM" id="SSF55874">
    <property type="entry name" value="ATPase domain of HSP90 chaperone/DNA topoisomerase II/histidine kinase"/>
    <property type="match status" value="1"/>
</dbReference>
<dbReference type="Gene3D" id="3.30.565.10">
    <property type="entry name" value="Histidine kinase-like ATPase, C-terminal domain"/>
    <property type="match status" value="1"/>
</dbReference>
<sequence>MPSDIYITEQLDRRGETRTDYLREKDALHDLAGRMLGTPEEVLPRFVELAMQITGGISAGLSLYEETPSPGVFRWCYLRGLLSSFEGALAPRNDSPCGVTLDEGRPVLASHPERYYGWIADAGIAVPEALLVPLHFSGSEPIGTLWIIAAEEGHFNAGHARAAAELAHFAGIAVRMLESQRQLKSALEQQEMLAREMGHRVNNLFTVAQSLVQLTARTSANKDEMAETLIGRFSALARAHALVRRTFGIQAEHCHELRDLLRTIVEPHENHVFPTGRFALNGPSLVLGERSLNGMALVFHELTTNAVKYGGLASDAGRVEIEWRESEEGLLEIVWTEIGGREIAETPELNGFGSKLLRDTITRQFGGTLEKSWARSGLTARITLPRKNLIH</sequence>
<evidence type="ECO:0000259" key="8">
    <source>
        <dbReference type="SMART" id="SM00911"/>
    </source>
</evidence>
<reference evidence="10" key="1">
    <citation type="journal article" date="2019" name="Int. J. Syst. Evol. Microbiol.">
        <title>The Global Catalogue of Microorganisms (GCM) 10K type strain sequencing project: providing services to taxonomists for standard genome sequencing and annotation.</title>
        <authorList>
            <consortium name="The Broad Institute Genomics Platform"/>
            <consortium name="The Broad Institute Genome Sequencing Center for Infectious Disease"/>
            <person name="Wu L."/>
            <person name="Ma J."/>
        </authorList>
    </citation>
    <scope>NUCLEOTIDE SEQUENCE [LARGE SCALE GENOMIC DNA]</scope>
    <source>
        <strain evidence="10">JCM 15089</strain>
    </source>
</reference>
<evidence type="ECO:0000256" key="6">
    <source>
        <dbReference type="ARBA" id="ARBA00022777"/>
    </source>
</evidence>
<dbReference type="InterPro" id="IPR003018">
    <property type="entry name" value="GAF"/>
</dbReference>
<dbReference type="Proteomes" id="UP001499951">
    <property type="component" value="Unassembled WGS sequence"/>
</dbReference>
<evidence type="ECO:0000256" key="1">
    <source>
        <dbReference type="ARBA" id="ARBA00000085"/>
    </source>
</evidence>
<dbReference type="SMART" id="SM00911">
    <property type="entry name" value="HWE_HK"/>
    <property type="match status" value="1"/>
</dbReference>
<dbReference type="Pfam" id="PF13185">
    <property type="entry name" value="GAF_2"/>
    <property type="match status" value="1"/>
</dbReference>
<keyword evidence="4" id="KW-0808">Transferase</keyword>
<evidence type="ECO:0000256" key="2">
    <source>
        <dbReference type="ARBA" id="ARBA00012438"/>
    </source>
</evidence>
<feature type="domain" description="Signal transduction histidine kinase HWE region" evidence="8">
    <location>
        <begin position="196"/>
        <end position="284"/>
    </location>
</feature>
<dbReference type="InterPro" id="IPR036890">
    <property type="entry name" value="HATPase_C_sf"/>
</dbReference>
<dbReference type="PANTHER" id="PTHR41523">
    <property type="entry name" value="TWO-COMPONENT SYSTEM SENSOR PROTEIN"/>
    <property type="match status" value="1"/>
</dbReference>